<organism evidence="3 4">
    <name type="scientific">Lachnobacterium bovis DSM 14045</name>
    <dbReference type="NCBI Taxonomy" id="1122142"/>
    <lineage>
        <taxon>Bacteria</taxon>
        <taxon>Bacillati</taxon>
        <taxon>Bacillota</taxon>
        <taxon>Clostridia</taxon>
        <taxon>Lachnospirales</taxon>
        <taxon>Lachnospiraceae</taxon>
        <taxon>Lachnobacterium</taxon>
    </lineage>
</organism>
<name>A0A1H3H9B6_9FIRM</name>
<keyword evidence="4" id="KW-1185">Reference proteome</keyword>
<comment type="subcellular location">
    <subcellularLocation>
        <location evidence="1">Cell envelope</location>
    </subcellularLocation>
</comment>
<dbReference type="STRING" id="1122142.SAMN02910414_00782"/>
<dbReference type="Gene3D" id="2.60.40.4270">
    <property type="entry name" value="Listeria-Bacteroides repeat domain"/>
    <property type="match status" value="1"/>
</dbReference>
<feature type="signal peptide" evidence="2">
    <location>
        <begin position="1"/>
        <end position="19"/>
    </location>
</feature>
<accession>A0A1H3H9B6</accession>
<evidence type="ECO:0000313" key="4">
    <source>
        <dbReference type="Proteomes" id="UP000183918"/>
    </source>
</evidence>
<dbReference type="Proteomes" id="UP000183918">
    <property type="component" value="Unassembled WGS sequence"/>
</dbReference>
<gene>
    <name evidence="3" type="ORF">SAMN02910414_00782</name>
</gene>
<dbReference type="EMBL" id="FNPG01000008">
    <property type="protein sequence ID" value="SDY11950.1"/>
    <property type="molecule type" value="Genomic_DNA"/>
</dbReference>
<evidence type="ECO:0000256" key="2">
    <source>
        <dbReference type="SAM" id="SignalP"/>
    </source>
</evidence>
<sequence>MLRKKVTAFLMVATMGVGALGMSACGTDSSKADSAKADTVKDGVKVEIYNVDGKTKIETLKVKSGEKVNPKEPKKDGYKFIGWYLTPDHTRKADLTQGITENTKLYAGLAQQKEDTRTFYIVGNGKSDVLKESNWGKVMGDAQKLEKKTVNGENEYTITLNLKAGDQFQFALDGKWSDQRGYGYLAETSKDGKEYFKDSGSLGDASVKKSNIEVKEDGKYTFTLKTYPADDYYDKKDEYYKESSKENFNLNPYDTITFDYSAN</sequence>
<dbReference type="InterPro" id="IPR013378">
    <property type="entry name" value="InlB-like_B-rpt"/>
</dbReference>
<dbReference type="PROSITE" id="PS51257">
    <property type="entry name" value="PROKAR_LIPOPROTEIN"/>
    <property type="match status" value="1"/>
</dbReference>
<feature type="chain" id="PRO_5038937768" evidence="2">
    <location>
        <begin position="20"/>
        <end position="263"/>
    </location>
</feature>
<dbReference type="RefSeq" id="WP_074716331.1">
    <property type="nucleotide sequence ID" value="NZ_FNPG01000008.1"/>
</dbReference>
<dbReference type="InterPro" id="IPR042229">
    <property type="entry name" value="Listeria/Bacterioides_rpt_sf"/>
</dbReference>
<dbReference type="Gene3D" id="2.60.40.3620">
    <property type="match status" value="1"/>
</dbReference>
<dbReference type="Pfam" id="PF09479">
    <property type="entry name" value="Flg_new"/>
    <property type="match status" value="1"/>
</dbReference>
<evidence type="ECO:0000256" key="1">
    <source>
        <dbReference type="ARBA" id="ARBA00004196"/>
    </source>
</evidence>
<proteinExistence type="predicted"/>
<dbReference type="GO" id="GO:0030313">
    <property type="term" value="C:cell envelope"/>
    <property type="evidence" value="ECO:0007669"/>
    <property type="project" value="UniProtKB-SubCell"/>
</dbReference>
<evidence type="ECO:0000313" key="3">
    <source>
        <dbReference type="EMBL" id="SDY11950.1"/>
    </source>
</evidence>
<reference evidence="3 4" key="1">
    <citation type="submission" date="2016-10" db="EMBL/GenBank/DDBJ databases">
        <authorList>
            <person name="de Groot N.N."/>
        </authorList>
    </citation>
    <scope>NUCLEOTIDE SEQUENCE [LARGE SCALE GENOMIC DNA]</scope>
    <source>
        <strain evidence="3 4">DSM 14045</strain>
    </source>
</reference>
<keyword evidence="2" id="KW-0732">Signal</keyword>
<dbReference type="AlphaFoldDB" id="A0A1H3H9B6"/>
<dbReference type="OrthoDB" id="1999899at2"/>
<protein>
    <submittedName>
        <fullName evidence="3">Listeria/Bacterioides repeat-containing protein</fullName>
    </submittedName>
</protein>